<dbReference type="Proteomes" id="UP000887579">
    <property type="component" value="Unplaced"/>
</dbReference>
<sequence>MTNKNEPIPLPTISSFTIKRIKTFCEKFEGSPTYSIPHGHVSDPTPWLEALGDSEGDGLVDLLQAANFLDIPRLIDAGLLKIKSFIDGQSIENIRGILNLPADLTPEEEQEIADKHVWNVIDPREDE</sequence>
<accession>A0AC34FCJ4</accession>
<name>A0AC34FCJ4_9BILA</name>
<evidence type="ECO:0000313" key="1">
    <source>
        <dbReference type="Proteomes" id="UP000887579"/>
    </source>
</evidence>
<proteinExistence type="predicted"/>
<dbReference type="WBParaSite" id="ES5_v2.g14531.t1">
    <property type="protein sequence ID" value="ES5_v2.g14531.t1"/>
    <property type="gene ID" value="ES5_v2.g14531"/>
</dbReference>
<protein>
    <submittedName>
        <fullName evidence="2">SKP1 component dimerisation domain-containing protein</fullName>
    </submittedName>
</protein>
<evidence type="ECO:0000313" key="2">
    <source>
        <dbReference type="WBParaSite" id="ES5_v2.g14531.t1"/>
    </source>
</evidence>
<reference evidence="2" key="1">
    <citation type="submission" date="2022-11" db="UniProtKB">
        <authorList>
            <consortium name="WormBaseParasite"/>
        </authorList>
    </citation>
    <scope>IDENTIFICATION</scope>
</reference>
<organism evidence="1 2">
    <name type="scientific">Panagrolaimus sp. ES5</name>
    <dbReference type="NCBI Taxonomy" id="591445"/>
    <lineage>
        <taxon>Eukaryota</taxon>
        <taxon>Metazoa</taxon>
        <taxon>Ecdysozoa</taxon>
        <taxon>Nematoda</taxon>
        <taxon>Chromadorea</taxon>
        <taxon>Rhabditida</taxon>
        <taxon>Tylenchina</taxon>
        <taxon>Panagrolaimomorpha</taxon>
        <taxon>Panagrolaimoidea</taxon>
        <taxon>Panagrolaimidae</taxon>
        <taxon>Panagrolaimus</taxon>
    </lineage>
</organism>